<organism evidence="1 2">
    <name type="scientific">Devosia lucknowensis</name>
    <dbReference type="NCBI Taxonomy" id="1096929"/>
    <lineage>
        <taxon>Bacteria</taxon>
        <taxon>Pseudomonadati</taxon>
        <taxon>Pseudomonadota</taxon>
        <taxon>Alphaproteobacteria</taxon>
        <taxon>Hyphomicrobiales</taxon>
        <taxon>Devosiaceae</taxon>
        <taxon>Devosia</taxon>
    </lineage>
</organism>
<dbReference type="PROSITE" id="PS51197">
    <property type="entry name" value="HTH_RRF2_2"/>
    <property type="match status" value="1"/>
</dbReference>
<dbReference type="GO" id="GO:0003700">
    <property type="term" value="F:DNA-binding transcription factor activity"/>
    <property type="evidence" value="ECO:0007669"/>
    <property type="project" value="TreeGrafter"/>
</dbReference>
<dbReference type="PANTHER" id="PTHR33221">
    <property type="entry name" value="WINGED HELIX-TURN-HELIX TRANSCRIPTIONAL REGULATOR, RRF2 FAMILY"/>
    <property type="match status" value="1"/>
</dbReference>
<dbReference type="SUPFAM" id="SSF46785">
    <property type="entry name" value="Winged helix' DNA-binding domain"/>
    <property type="match status" value="1"/>
</dbReference>
<dbReference type="Proteomes" id="UP000194474">
    <property type="component" value="Unassembled WGS sequence"/>
</dbReference>
<evidence type="ECO:0000313" key="1">
    <source>
        <dbReference type="EMBL" id="SMQ72965.1"/>
    </source>
</evidence>
<dbReference type="Gene3D" id="1.10.10.10">
    <property type="entry name" value="Winged helix-like DNA-binding domain superfamily/Winged helix DNA-binding domain"/>
    <property type="match status" value="1"/>
</dbReference>
<dbReference type="InterPro" id="IPR036390">
    <property type="entry name" value="WH_DNA-bd_sf"/>
</dbReference>
<protein>
    <submittedName>
        <fullName evidence="1">Rrf2 family protein</fullName>
    </submittedName>
</protein>
<evidence type="ECO:0000313" key="2">
    <source>
        <dbReference type="Proteomes" id="UP000194474"/>
    </source>
</evidence>
<dbReference type="InterPro" id="IPR036388">
    <property type="entry name" value="WH-like_DNA-bd_sf"/>
</dbReference>
<dbReference type="PANTHER" id="PTHR33221:SF15">
    <property type="entry name" value="HTH-TYPE TRANSCRIPTIONAL REGULATOR YWGB-RELATED"/>
    <property type="match status" value="1"/>
</dbReference>
<dbReference type="AlphaFoldDB" id="A0A1Y6FDQ2"/>
<dbReference type="OrthoDB" id="9800506at2"/>
<dbReference type="EMBL" id="FXWK01000001">
    <property type="protein sequence ID" value="SMQ72965.1"/>
    <property type="molecule type" value="Genomic_DNA"/>
</dbReference>
<dbReference type="Pfam" id="PF02082">
    <property type="entry name" value="Rrf2"/>
    <property type="match status" value="1"/>
</dbReference>
<gene>
    <name evidence="1" type="ORF">SAMN06295905_2199</name>
</gene>
<sequence length="149" mass="16109">MNKDTRLSGVLHVLLHLGQVSVPLTSEVLANTMGTNPPVFRRTMAGLREAGYVTSEKGHGGGWMLARPLSEITLHDVYVALDRPGLFAIASRNEETECKVERAVNHALSDTMAKAEALFLETFRGITLDQLMPESAQGLGIHCKPVSAA</sequence>
<keyword evidence="2" id="KW-1185">Reference proteome</keyword>
<dbReference type="GO" id="GO:0005829">
    <property type="term" value="C:cytosol"/>
    <property type="evidence" value="ECO:0007669"/>
    <property type="project" value="TreeGrafter"/>
</dbReference>
<proteinExistence type="predicted"/>
<reference evidence="2" key="1">
    <citation type="submission" date="2017-04" db="EMBL/GenBank/DDBJ databases">
        <authorList>
            <person name="Varghese N."/>
            <person name="Submissions S."/>
        </authorList>
    </citation>
    <scope>NUCLEOTIDE SEQUENCE [LARGE SCALE GENOMIC DNA]</scope>
</reference>
<dbReference type="InterPro" id="IPR000944">
    <property type="entry name" value="Tscrpt_reg_Rrf2"/>
</dbReference>
<dbReference type="RefSeq" id="WP_086470442.1">
    <property type="nucleotide sequence ID" value="NZ_FXWK01000001.1"/>
</dbReference>
<name>A0A1Y6FDQ2_9HYPH</name>
<accession>A0A1Y6FDQ2</accession>